<accession>A0A2T3YRC6</accession>
<dbReference type="PANTHER" id="PTHR39598:SF1">
    <property type="entry name" value="AUSTINOID BIOSYNTHESIS CLUSTERS PROTEIN F-RELATED"/>
    <property type="match status" value="1"/>
</dbReference>
<keyword evidence="2" id="KW-1185">Reference proteome</keyword>
<evidence type="ECO:0008006" key="3">
    <source>
        <dbReference type="Google" id="ProtNLM"/>
    </source>
</evidence>
<gene>
    <name evidence="1" type="ORF">M441DRAFT_63040</name>
</gene>
<dbReference type="Gene3D" id="3.10.450.50">
    <property type="match status" value="1"/>
</dbReference>
<dbReference type="STRING" id="1042311.A0A2T3YRC6"/>
<dbReference type="AlphaFoldDB" id="A0A2T3YRC6"/>
<dbReference type="SUPFAM" id="SSF54427">
    <property type="entry name" value="NTF2-like"/>
    <property type="match status" value="1"/>
</dbReference>
<name>A0A2T3YRC6_TRIA4</name>
<evidence type="ECO:0000313" key="1">
    <source>
        <dbReference type="EMBL" id="PTB35077.1"/>
    </source>
</evidence>
<dbReference type="Proteomes" id="UP000240493">
    <property type="component" value="Unassembled WGS sequence"/>
</dbReference>
<reference evidence="1 2" key="1">
    <citation type="submission" date="2016-07" db="EMBL/GenBank/DDBJ databases">
        <title>Multiple horizontal gene transfer events from other fungi enriched the ability of initially mycotrophic Trichoderma (Ascomycota) to feed on dead plant biomass.</title>
        <authorList>
            <consortium name="DOE Joint Genome Institute"/>
            <person name="Aerts A."/>
            <person name="Atanasova L."/>
            <person name="Chenthamara K."/>
            <person name="Zhang J."/>
            <person name="Grujic M."/>
            <person name="Henrissat B."/>
            <person name="Kuo A."/>
            <person name="Salamov A."/>
            <person name="Lipzen A."/>
            <person name="Labutti K."/>
            <person name="Barry K."/>
            <person name="Miao Y."/>
            <person name="Rahimi M.J."/>
            <person name="Shen Q."/>
            <person name="Grigoriev I.V."/>
            <person name="Kubicek C.P."/>
            <person name="Druzhinina I.S."/>
        </authorList>
    </citation>
    <scope>NUCLEOTIDE SEQUENCE [LARGE SCALE GENOMIC DNA]</scope>
    <source>
        <strain evidence="1 2">CBS 433.97</strain>
    </source>
</reference>
<dbReference type="OrthoDB" id="3758478at2759"/>
<proteinExistence type="predicted"/>
<dbReference type="EMBL" id="KZ679282">
    <property type="protein sequence ID" value="PTB35077.1"/>
    <property type="molecule type" value="Genomic_DNA"/>
</dbReference>
<protein>
    <recommendedName>
        <fullName evidence="3">SnoaL-like domain-containing protein</fullName>
    </recommendedName>
</protein>
<dbReference type="PANTHER" id="PTHR39598">
    <property type="entry name" value="AUSTINOL SYNTHESIS PROTEIN F-RELATED"/>
    <property type="match status" value="1"/>
</dbReference>
<evidence type="ECO:0000313" key="2">
    <source>
        <dbReference type="Proteomes" id="UP000240493"/>
    </source>
</evidence>
<sequence length="157" mass="17045">MPAPAEVQAATIDKFIEGWGTNNPEAWVELWTDDCTNKILPFSLNAPPMSKDTVVSKALPKLFGNLTNWKLQVYDIVHDTKKSKAAIYATSKADTPFGDFKWANEYAAFVTLTEDGKQISKIEEMVDTAFFAEMDRQGAAHAAAAAAAANPTTTVSA</sequence>
<dbReference type="InterPro" id="IPR032710">
    <property type="entry name" value="NTF2-like_dom_sf"/>
</dbReference>
<dbReference type="InterPro" id="IPR050977">
    <property type="entry name" value="Fungal_Meroterpenoid_Isomerase"/>
</dbReference>
<organism evidence="1 2">
    <name type="scientific">Trichoderma asperellum (strain ATCC 204424 / CBS 433.97 / NBRC 101777)</name>
    <dbReference type="NCBI Taxonomy" id="1042311"/>
    <lineage>
        <taxon>Eukaryota</taxon>
        <taxon>Fungi</taxon>
        <taxon>Dikarya</taxon>
        <taxon>Ascomycota</taxon>
        <taxon>Pezizomycotina</taxon>
        <taxon>Sordariomycetes</taxon>
        <taxon>Hypocreomycetidae</taxon>
        <taxon>Hypocreales</taxon>
        <taxon>Hypocreaceae</taxon>
        <taxon>Trichoderma</taxon>
    </lineage>
</organism>